<dbReference type="AlphaFoldDB" id="A0AA95KUN3"/>
<reference evidence="1" key="1">
    <citation type="submission" date="2023-05" db="EMBL/GenBank/DDBJ databases">
        <title>Comparative genomics of Bacillaceae isolates and their secondary metabolite potential.</title>
        <authorList>
            <person name="Song L."/>
            <person name="Nielsen L.J."/>
            <person name="Mohite O."/>
            <person name="Xu X."/>
            <person name="Weber T."/>
            <person name="Kovacs A.T."/>
        </authorList>
    </citation>
    <scope>NUCLEOTIDE SEQUENCE</scope>
    <source>
        <strain evidence="1">B2_4</strain>
    </source>
</reference>
<dbReference type="KEGG" id="pwn:QNH46_05910"/>
<dbReference type="EMBL" id="CP126084">
    <property type="protein sequence ID" value="WHX50198.1"/>
    <property type="molecule type" value="Genomic_DNA"/>
</dbReference>
<accession>A0AA95KUN3</accession>
<evidence type="ECO:0000313" key="1">
    <source>
        <dbReference type="EMBL" id="WHX50198.1"/>
    </source>
</evidence>
<name>A0AA95KUN3_9BACL</name>
<dbReference type="SUPFAM" id="SSF53335">
    <property type="entry name" value="S-adenosyl-L-methionine-dependent methyltransferases"/>
    <property type="match status" value="1"/>
</dbReference>
<dbReference type="InterPro" id="IPR029063">
    <property type="entry name" value="SAM-dependent_MTases_sf"/>
</dbReference>
<organism evidence="1 2">
    <name type="scientific">Paenibacillus woosongensis</name>
    <dbReference type="NCBI Taxonomy" id="307580"/>
    <lineage>
        <taxon>Bacteria</taxon>
        <taxon>Bacillati</taxon>
        <taxon>Bacillota</taxon>
        <taxon>Bacilli</taxon>
        <taxon>Bacillales</taxon>
        <taxon>Paenibacillaceae</taxon>
        <taxon>Paenibacillus</taxon>
    </lineage>
</organism>
<gene>
    <name evidence="1" type="ORF">QNH46_05910</name>
</gene>
<evidence type="ECO:0000313" key="2">
    <source>
        <dbReference type="Proteomes" id="UP001177943"/>
    </source>
</evidence>
<proteinExistence type="predicted"/>
<protein>
    <submittedName>
        <fullName evidence="1">Uncharacterized protein</fullName>
    </submittedName>
</protein>
<dbReference type="Proteomes" id="UP001177943">
    <property type="component" value="Chromosome"/>
</dbReference>
<sequence>MDLLKDSDVENVIKKVMNECLASLNDRTKHIINDKFYGDHNRIKQYIQTDGSLHFNSYEGVLKYTESSGNQPYSKLIGIIQMIELIREIVPSFFNSIGVDFLGGSGQLVKVVNGYLGQECEGFLTADISLKQLIEGLRKGWSMVPCNIVKPESLRKEVLDWGIIAYGFHHIAPENRLDALEASFSKIKRGGVLLLHDGFIGSSTIDIMSKIVDEYSVEKHEFPFLKIEDFERYQSYFVENHGAKVDKYSIFDPMVFFGCDLPSLQEDFSTYMKNHYYLQLNNQEIFNAFEKILHEYSLKEFDMKQAVYIKKEEENLTSLSAGLVFNNGSARKPFAKELYAGTCPDEIKNIYDKVIDTQEYCVIVPRFATVLRITKNT</sequence>
<dbReference type="RefSeq" id="WP_283927283.1">
    <property type="nucleotide sequence ID" value="NZ_CP126084.1"/>
</dbReference>